<evidence type="ECO:0000313" key="16">
    <source>
        <dbReference type="Proteomes" id="UP000472268"/>
    </source>
</evidence>
<evidence type="ECO:0000256" key="7">
    <source>
        <dbReference type="ARBA" id="ARBA00031702"/>
    </source>
</evidence>
<evidence type="ECO:0000256" key="1">
    <source>
        <dbReference type="ARBA" id="ARBA00004772"/>
    </source>
</evidence>
<comment type="similarity">
    <text evidence="2">Belongs to the uroporphyrinogen-III synthase family.</text>
</comment>
<keyword evidence="16" id="KW-1185">Reference proteome</keyword>
<sequence>MVQPISGPPPWAWRRCACALLQLCAAPALRPRSQCWCPTGSRRPSPWQQRPRGDGAAHPAPVGAAQACWHREIPPPDGAPAECWARPQRLAFWVSAARRAPRKDHQATMKVLLLKDAKEDSCGQDPYIRELGFYGLEATLIPVLSFEFLSLSTFSEKLSHPEGYGGLIFTSPRAVEAVELCLEKDNKAEVWKDSLREKWNAKSVYVVGNATASLVNKIGLDTEGESCGNAEKLAEYICSRESPALPLLFPCGTVKGEVLPKMLKDKGIPMESIVVYQKIPHPGIQGNLNSYYAEQGTPASITFFSPSGLTYSLRHIQELSGDHIDQIKFAAIGPSTARALADRGLPVSCMAESPTPLALARGLQMALQPPATS</sequence>
<dbReference type="Proteomes" id="UP000472268">
    <property type="component" value="Chromosome 2"/>
</dbReference>
<comment type="catalytic activity">
    <reaction evidence="10">
        <text>hydroxymethylbilane = uroporphyrinogen III + H2O</text>
        <dbReference type="Rhea" id="RHEA:18965"/>
        <dbReference type="ChEBI" id="CHEBI:15377"/>
        <dbReference type="ChEBI" id="CHEBI:57308"/>
        <dbReference type="ChEBI" id="CHEBI:57845"/>
        <dbReference type="EC" id="4.2.1.75"/>
    </reaction>
</comment>
<proteinExistence type="inferred from homology"/>
<evidence type="ECO:0000256" key="10">
    <source>
        <dbReference type="ARBA" id="ARBA00048617"/>
    </source>
</evidence>
<evidence type="ECO:0000256" key="6">
    <source>
        <dbReference type="ARBA" id="ARBA00023244"/>
    </source>
</evidence>
<feature type="domain" description="Tetrapyrrole biosynthesis uroporphyrinogen III synthase" evidence="14">
    <location>
        <begin position="128"/>
        <end position="359"/>
    </location>
</feature>
<reference evidence="15" key="2">
    <citation type="submission" date="2025-08" db="UniProtKB">
        <authorList>
            <consortium name="Ensembl"/>
        </authorList>
    </citation>
    <scope>IDENTIFICATION</scope>
</reference>
<comment type="pathway">
    <text evidence="1">Porphyrin-containing compound metabolism; protoporphyrin-IX biosynthesis; coproporphyrinogen-III from 5-aminolevulinate: step 3/4.</text>
</comment>
<dbReference type="FunFam" id="3.40.50.10090:FF:000003">
    <property type="entry name" value="uroporphyrinogen-III synthase"/>
    <property type="match status" value="1"/>
</dbReference>
<dbReference type="GO" id="GO:0004852">
    <property type="term" value="F:uroporphyrinogen-III synthase activity"/>
    <property type="evidence" value="ECO:0007669"/>
    <property type="project" value="UniProtKB-EC"/>
</dbReference>
<evidence type="ECO:0000256" key="9">
    <source>
        <dbReference type="ARBA" id="ARBA00040167"/>
    </source>
</evidence>
<evidence type="ECO:0000256" key="8">
    <source>
        <dbReference type="ARBA" id="ARBA00032649"/>
    </source>
</evidence>
<evidence type="ECO:0000259" key="14">
    <source>
        <dbReference type="Pfam" id="PF02602"/>
    </source>
</evidence>
<feature type="signal peptide" evidence="13">
    <location>
        <begin position="1"/>
        <end position="28"/>
    </location>
</feature>
<dbReference type="PANTHER" id="PTHR12390:SF0">
    <property type="entry name" value="UROPORPHYRINOGEN-III SYNTHASE"/>
    <property type="match status" value="1"/>
</dbReference>
<evidence type="ECO:0000313" key="15">
    <source>
        <dbReference type="Ensembl" id="ENSSSUP00005005973.1"/>
    </source>
</evidence>
<dbReference type="CDD" id="cd06578">
    <property type="entry name" value="HemD"/>
    <property type="match status" value="1"/>
</dbReference>
<protein>
    <recommendedName>
        <fullName evidence="9">Uroporphyrinogen-III synthase</fullName>
        <ecNumber evidence="3">4.2.1.75</ecNumber>
    </recommendedName>
    <alternativeName>
        <fullName evidence="8">Hydroxymethylbilane hydrolyase [cyclizing]</fullName>
    </alternativeName>
    <alternativeName>
        <fullName evidence="7">Uroporphyrinogen-III cosynthase</fullName>
    </alternativeName>
</protein>
<name>A0A673T270_SURSU</name>
<dbReference type="GO" id="GO:0006785">
    <property type="term" value="P:heme B biosynthetic process"/>
    <property type="evidence" value="ECO:0007669"/>
    <property type="project" value="UniProtKB-ARBA"/>
</dbReference>
<dbReference type="GO" id="GO:0006782">
    <property type="term" value="P:protoporphyrinogen IX biosynthetic process"/>
    <property type="evidence" value="ECO:0007669"/>
    <property type="project" value="UniProtKB-UniPathway"/>
</dbReference>
<dbReference type="UniPathway" id="UPA00251">
    <property type="reaction ID" value="UER00320"/>
</dbReference>
<dbReference type="GO" id="GO:0006780">
    <property type="term" value="P:uroporphyrinogen III biosynthetic process"/>
    <property type="evidence" value="ECO:0007669"/>
    <property type="project" value="InterPro"/>
</dbReference>
<accession>A0A673T270</accession>
<keyword evidence="13" id="KW-0732">Signal</keyword>
<dbReference type="EC" id="4.2.1.75" evidence="3"/>
<evidence type="ECO:0000256" key="5">
    <source>
        <dbReference type="ARBA" id="ARBA00023239"/>
    </source>
</evidence>
<dbReference type="Ensembl" id="ENSSSUT00005006913.1">
    <property type="protein sequence ID" value="ENSSSUP00005005973.1"/>
    <property type="gene ID" value="ENSSSUG00005003885.1"/>
</dbReference>
<evidence type="ECO:0000256" key="12">
    <source>
        <dbReference type="SAM" id="MobiDB-lite"/>
    </source>
</evidence>
<keyword evidence="4" id="KW-0350">Heme biosynthesis</keyword>
<evidence type="ECO:0000256" key="13">
    <source>
        <dbReference type="SAM" id="SignalP"/>
    </source>
</evidence>
<keyword evidence="5" id="KW-0456">Lyase</keyword>
<reference evidence="15" key="3">
    <citation type="submission" date="2025-09" db="UniProtKB">
        <authorList>
            <consortium name="Ensembl"/>
        </authorList>
    </citation>
    <scope>IDENTIFICATION</scope>
</reference>
<reference evidence="15 16" key="1">
    <citation type="submission" date="2019-05" db="EMBL/GenBank/DDBJ databases">
        <title>A Chromosome-scale Meerkat (S. suricatta) Genome Assembly.</title>
        <authorList>
            <person name="Dudchenko O."/>
            <person name="Lieberman Aiden E."/>
            <person name="Tung J."/>
            <person name="Barreiro L.B."/>
            <person name="Clutton-Brock T.H."/>
        </authorList>
    </citation>
    <scope>NUCLEOTIDE SEQUENCE [LARGE SCALE GENOMIC DNA]</scope>
</reference>
<dbReference type="PANTHER" id="PTHR12390">
    <property type="entry name" value="UROPORPHYRINOGEN III SYNTHASE"/>
    <property type="match status" value="1"/>
</dbReference>
<gene>
    <name evidence="15" type="primary">UROS</name>
</gene>
<evidence type="ECO:0000256" key="11">
    <source>
        <dbReference type="ARBA" id="ARBA00060039"/>
    </source>
</evidence>
<evidence type="ECO:0000256" key="3">
    <source>
        <dbReference type="ARBA" id="ARBA00013109"/>
    </source>
</evidence>
<dbReference type="InterPro" id="IPR039793">
    <property type="entry name" value="UROS/Hem4"/>
</dbReference>
<dbReference type="Gene3D" id="3.40.50.10090">
    <property type="match status" value="2"/>
</dbReference>
<dbReference type="SUPFAM" id="SSF69618">
    <property type="entry name" value="HemD-like"/>
    <property type="match status" value="1"/>
</dbReference>
<feature type="chain" id="PRO_5025488926" description="Uroporphyrinogen-III synthase" evidence="13">
    <location>
        <begin position="29"/>
        <end position="373"/>
    </location>
</feature>
<comment type="function">
    <text evidence="11">Catalyzes cyclization of the linear tetrapyrrole, hydroxymethylbilane, to the macrocyclic uroporphyrinogen III, the branch point for the various sub-pathways leading to the wide diversity of porphyrins. Porphyrins act as cofactors for a multitude of enzymes that perform a variety of processes within the cell such as methionine synthesis (vitamin B12) or oxygen transport (heme).</text>
</comment>
<dbReference type="OMA" id="DPYCQQL"/>
<dbReference type="Pfam" id="PF02602">
    <property type="entry name" value="HEM4"/>
    <property type="match status" value="1"/>
</dbReference>
<dbReference type="InterPro" id="IPR036108">
    <property type="entry name" value="4pyrrol_syn_uPrphyn_synt_sf"/>
</dbReference>
<keyword evidence="6" id="KW-0627">Porphyrin biosynthesis</keyword>
<dbReference type="InterPro" id="IPR003754">
    <property type="entry name" value="4pyrrol_synth_uPrphyn_synth"/>
</dbReference>
<evidence type="ECO:0000256" key="2">
    <source>
        <dbReference type="ARBA" id="ARBA00008133"/>
    </source>
</evidence>
<feature type="region of interest" description="Disordered" evidence="12">
    <location>
        <begin position="40"/>
        <end position="59"/>
    </location>
</feature>
<dbReference type="GO" id="GO:0005829">
    <property type="term" value="C:cytosol"/>
    <property type="evidence" value="ECO:0007669"/>
    <property type="project" value="TreeGrafter"/>
</dbReference>
<evidence type="ECO:0000256" key="4">
    <source>
        <dbReference type="ARBA" id="ARBA00023133"/>
    </source>
</evidence>
<organism evidence="15 16">
    <name type="scientific">Suricata suricatta</name>
    <name type="common">Meerkat</name>
    <dbReference type="NCBI Taxonomy" id="37032"/>
    <lineage>
        <taxon>Eukaryota</taxon>
        <taxon>Metazoa</taxon>
        <taxon>Chordata</taxon>
        <taxon>Craniata</taxon>
        <taxon>Vertebrata</taxon>
        <taxon>Euteleostomi</taxon>
        <taxon>Mammalia</taxon>
        <taxon>Eutheria</taxon>
        <taxon>Laurasiatheria</taxon>
        <taxon>Carnivora</taxon>
        <taxon>Feliformia</taxon>
        <taxon>Herpestidae</taxon>
        <taxon>Suricata</taxon>
    </lineage>
</organism>
<dbReference type="AlphaFoldDB" id="A0A673T270"/>
<feature type="compositionally biased region" description="Low complexity" evidence="12">
    <location>
        <begin position="41"/>
        <end position="59"/>
    </location>
</feature>